<feature type="domain" description="SMODS-associated and fused to various effectors" evidence="2">
    <location>
        <begin position="193"/>
        <end position="386"/>
    </location>
</feature>
<proteinExistence type="predicted"/>
<dbReference type="Pfam" id="PF13391">
    <property type="entry name" value="HNH_2"/>
    <property type="match status" value="1"/>
</dbReference>
<evidence type="ECO:0000259" key="1">
    <source>
        <dbReference type="Pfam" id="PF13391"/>
    </source>
</evidence>
<protein>
    <recommendedName>
        <fullName evidence="5">SMODS-associated and fused to various effectors domain-containing protein</fullName>
    </recommendedName>
</protein>
<evidence type="ECO:0000313" key="3">
    <source>
        <dbReference type="EMBL" id="EPR87506.1"/>
    </source>
</evidence>
<name>S7WWB8_ACIJU</name>
<feature type="domain" description="HNH nuclease" evidence="1">
    <location>
        <begin position="31"/>
        <end position="98"/>
    </location>
</feature>
<dbReference type="RefSeq" id="WP_004913040.1">
    <property type="nucleotide sequence ID" value="NZ_ASYZ01000005.1"/>
</dbReference>
<evidence type="ECO:0000313" key="4">
    <source>
        <dbReference type="Proteomes" id="UP000018420"/>
    </source>
</evidence>
<accession>S7WWB8</accession>
<sequence>MANKSSKPKEITRAIKDSVRSMLWGTAAGRCQFNGCNRPLYKSPITTETVNISEAAHIYSFSEDGPRGWGPFVLNKDKLNDIDNLMLMCHDCHKTIDQDKEGIRYSADLLRQWKKEHEERIWLVTSIGPNNKSHVVLYGADIGKEKSPLQFKEVVHAMFPRRFPAEQPIELSLSSEFIDSTDQYWDFQAQNLEKLFERKVKSVIETTENVNFSLFSFAPMPLLIKLGTLFTDKIAVETYQPIREPKGWMWQTRPDDFSFVISKPESIQKKKPVLILSLSAEISSERITTVLGLDVEIWKIYTPSPHQHNDFIRSPEQLSEFRSIVRKTLEEIQSIYGLDEPLHLFPAMPISCAVEFGRVRMPKATMPWIIYDENRQHGSFIKALTI</sequence>
<dbReference type="EMBL" id="ASYZ01000005">
    <property type="protein sequence ID" value="EPR87506.1"/>
    <property type="molecule type" value="Genomic_DNA"/>
</dbReference>
<organism evidence="3 4">
    <name type="scientific">Acinetobacter junii CIP 107470 = MTCC 11364</name>
    <dbReference type="NCBI Taxonomy" id="1217666"/>
    <lineage>
        <taxon>Bacteria</taxon>
        <taxon>Pseudomonadati</taxon>
        <taxon>Pseudomonadota</taxon>
        <taxon>Gammaproteobacteria</taxon>
        <taxon>Moraxellales</taxon>
        <taxon>Moraxellaceae</taxon>
        <taxon>Acinetobacter</taxon>
    </lineage>
</organism>
<gene>
    <name evidence="3" type="ORF">L292_2397</name>
</gene>
<reference evidence="3 4" key="1">
    <citation type="submission" date="2013-05" db="EMBL/GenBank/DDBJ databases">
        <title>Genome assembly of Acinetobacter junii MTCC 11364.</title>
        <authorList>
            <person name="Khatri I."/>
            <person name="Singh N.K."/>
            <person name="Subramanian S."/>
            <person name="Mayilraj S."/>
        </authorList>
    </citation>
    <scope>NUCLEOTIDE SEQUENCE [LARGE SCALE GENOMIC DNA]</scope>
    <source>
        <strain evidence="3 4">MTCC 11364</strain>
    </source>
</reference>
<dbReference type="Pfam" id="PF18145">
    <property type="entry name" value="SAVED"/>
    <property type="match status" value="1"/>
</dbReference>
<dbReference type="InterPro" id="IPR003615">
    <property type="entry name" value="HNH_nuc"/>
</dbReference>
<dbReference type="AlphaFoldDB" id="S7WWB8"/>
<comment type="caution">
    <text evidence="3">The sequence shown here is derived from an EMBL/GenBank/DDBJ whole genome shotgun (WGS) entry which is preliminary data.</text>
</comment>
<evidence type="ECO:0000259" key="2">
    <source>
        <dbReference type="Pfam" id="PF18145"/>
    </source>
</evidence>
<dbReference type="Proteomes" id="UP000018420">
    <property type="component" value="Unassembled WGS sequence"/>
</dbReference>
<dbReference type="PATRIC" id="fig|1330047.3.peg.55"/>
<dbReference type="NCBIfam" id="NF033611">
    <property type="entry name" value="SAVED"/>
    <property type="match status" value="1"/>
</dbReference>
<dbReference type="InterPro" id="IPR040836">
    <property type="entry name" value="SAVED"/>
</dbReference>
<evidence type="ECO:0008006" key="5">
    <source>
        <dbReference type="Google" id="ProtNLM"/>
    </source>
</evidence>